<keyword evidence="1" id="KW-1133">Transmembrane helix</keyword>
<organism evidence="2 3">
    <name type="scientific">Haliscomenobacter hydrossis (strain ATCC 27775 / DSM 1100 / LMG 10767 / O)</name>
    <dbReference type="NCBI Taxonomy" id="760192"/>
    <lineage>
        <taxon>Bacteria</taxon>
        <taxon>Pseudomonadati</taxon>
        <taxon>Bacteroidota</taxon>
        <taxon>Saprospiria</taxon>
        <taxon>Saprospirales</taxon>
        <taxon>Haliscomenobacteraceae</taxon>
        <taxon>Haliscomenobacter</taxon>
    </lineage>
</organism>
<keyword evidence="3" id="KW-1185">Reference proteome</keyword>
<proteinExistence type="predicted"/>
<reference key="2">
    <citation type="submission" date="2011-04" db="EMBL/GenBank/DDBJ databases">
        <title>Complete sequence of chromosome of Haliscomenobacter hydrossis DSM 1100.</title>
        <authorList>
            <consortium name="US DOE Joint Genome Institute (JGI-PGF)"/>
            <person name="Lucas S."/>
            <person name="Han J."/>
            <person name="Lapidus A."/>
            <person name="Bruce D."/>
            <person name="Goodwin L."/>
            <person name="Pitluck S."/>
            <person name="Peters L."/>
            <person name="Kyrpides N."/>
            <person name="Mavromatis K."/>
            <person name="Ivanova N."/>
            <person name="Ovchinnikova G."/>
            <person name="Pagani I."/>
            <person name="Daligault H."/>
            <person name="Detter J.C."/>
            <person name="Han C."/>
            <person name="Land M."/>
            <person name="Hauser L."/>
            <person name="Markowitz V."/>
            <person name="Cheng J.-F."/>
            <person name="Hugenholtz P."/>
            <person name="Woyke T."/>
            <person name="Wu D."/>
            <person name="Verbarg S."/>
            <person name="Frueling A."/>
            <person name="Brambilla E."/>
            <person name="Klenk H.-P."/>
            <person name="Eisen J.A."/>
        </authorList>
    </citation>
    <scope>NUCLEOTIDE SEQUENCE</scope>
    <source>
        <strain>DSM 1100</strain>
    </source>
</reference>
<dbReference type="AlphaFoldDB" id="F4L379"/>
<reference evidence="2 3" key="1">
    <citation type="journal article" date="2011" name="Stand. Genomic Sci.">
        <title>Complete genome sequence of Haliscomenobacter hydrossis type strain (O).</title>
        <authorList>
            <consortium name="US DOE Joint Genome Institute (JGI-PGF)"/>
            <person name="Daligault H."/>
            <person name="Lapidus A."/>
            <person name="Zeytun A."/>
            <person name="Nolan M."/>
            <person name="Lucas S."/>
            <person name="Del Rio T.G."/>
            <person name="Tice H."/>
            <person name="Cheng J.F."/>
            <person name="Tapia R."/>
            <person name="Han C."/>
            <person name="Goodwin L."/>
            <person name="Pitluck S."/>
            <person name="Liolios K."/>
            <person name="Pagani I."/>
            <person name="Ivanova N."/>
            <person name="Huntemann M."/>
            <person name="Mavromatis K."/>
            <person name="Mikhailova N."/>
            <person name="Pati A."/>
            <person name="Chen A."/>
            <person name="Palaniappan K."/>
            <person name="Land M."/>
            <person name="Hauser L."/>
            <person name="Brambilla E.M."/>
            <person name="Rohde M."/>
            <person name="Verbarg S."/>
            <person name="Goker M."/>
            <person name="Bristow J."/>
            <person name="Eisen J.A."/>
            <person name="Markowitz V."/>
            <person name="Hugenholtz P."/>
            <person name="Kyrpides N.C."/>
            <person name="Klenk H.P."/>
            <person name="Woyke T."/>
        </authorList>
    </citation>
    <scope>NUCLEOTIDE SEQUENCE [LARGE SCALE GENOMIC DNA]</scope>
    <source>
        <strain evidence="3">ATCC 27775 / DSM 1100 / LMG 10767 / O</strain>
    </source>
</reference>
<sequence>MISIMGEDQTERAVQLHCPFLFYYLEFLFFFQIFITFAMV</sequence>
<accession>F4L379</accession>
<dbReference type="EMBL" id="CP002691">
    <property type="protein sequence ID" value="AEE51713.1"/>
    <property type="molecule type" value="Genomic_DNA"/>
</dbReference>
<evidence type="ECO:0000313" key="2">
    <source>
        <dbReference type="EMBL" id="AEE51713.1"/>
    </source>
</evidence>
<evidence type="ECO:0000313" key="3">
    <source>
        <dbReference type="Proteomes" id="UP000008461"/>
    </source>
</evidence>
<dbReference type="HOGENOM" id="CLU_3290517_0_0_10"/>
<dbReference type="Proteomes" id="UP000008461">
    <property type="component" value="Chromosome"/>
</dbReference>
<dbReference type="KEGG" id="hhy:Halhy_3862"/>
<gene>
    <name evidence="2" type="ordered locus">Halhy_3862</name>
</gene>
<protein>
    <submittedName>
        <fullName evidence="2">Uncharacterized protein</fullName>
    </submittedName>
</protein>
<feature type="transmembrane region" description="Helical" evidence="1">
    <location>
        <begin position="21"/>
        <end position="39"/>
    </location>
</feature>
<dbReference type="STRING" id="760192.Halhy_3862"/>
<name>F4L379_HALH1</name>
<keyword evidence="1" id="KW-0812">Transmembrane</keyword>
<evidence type="ECO:0000256" key="1">
    <source>
        <dbReference type="SAM" id="Phobius"/>
    </source>
</evidence>
<keyword evidence="1" id="KW-0472">Membrane</keyword>